<keyword evidence="2" id="KW-1185">Reference proteome</keyword>
<dbReference type="RefSeq" id="XP_009550715.1">
    <property type="nucleotide sequence ID" value="XM_009552420.1"/>
</dbReference>
<dbReference type="AlphaFoldDB" id="W4JUE3"/>
<dbReference type="InParanoid" id="W4JUE3"/>
<evidence type="ECO:0008006" key="3">
    <source>
        <dbReference type="Google" id="ProtNLM"/>
    </source>
</evidence>
<reference evidence="1 2" key="1">
    <citation type="journal article" date="2012" name="New Phytol.">
        <title>Insight into trade-off between wood decay and parasitism from the genome of a fungal forest pathogen.</title>
        <authorList>
            <person name="Olson A."/>
            <person name="Aerts A."/>
            <person name="Asiegbu F."/>
            <person name="Belbahri L."/>
            <person name="Bouzid O."/>
            <person name="Broberg A."/>
            <person name="Canback B."/>
            <person name="Coutinho P.M."/>
            <person name="Cullen D."/>
            <person name="Dalman K."/>
            <person name="Deflorio G."/>
            <person name="van Diepen L.T."/>
            <person name="Dunand C."/>
            <person name="Duplessis S."/>
            <person name="Durling M."/>
            <person name="Gonthier P."/>
            <person name="Grimwood J."/>
            <person name="Fossdal C.G."/>
            <person name="Hansson D."/>
            <person name="Henrissat B."/>
            <person name="Hietala A."/>
            <person name="Himmelstrand K."/>
            <person name="Hoffmeister D."/>
            <person name="Hogberg N."/>
            <person name="James T.Y."/>
            <person name="Karlsson M."/>
            <person name="Kohler A."/>
            <person name="Kues U."/>
            <person name="Lee Y.H."/>
            <person name="Lin Y.C."/>
            <person name="Lind M."/>
            <person name="Lindquist E."/>
            <person name="Lombard V."/>
            <person name="Lucas S."/>
            <person name="Lunden K."/>
            <person name="Morin E."/>
            <person name="Murat C."/>
            <person name="Park J."/>
            <person name="Raffaello T."/>
            <person name="Rouze P."/>
            <person name="Salamov A."/>
            <person name="Schmutz J."/>
            <person name="Solheim H."/>
            <person name="Stahlberg J."/>
            <person name="Velez H."/>
            <person name="de Vries R.P."/>
            <person name="Wiebenga A."/>
            <person name="Woodward S."/>
            <person name="Yakovlev I."/>
            <person name="Garbelotto M."/>
            <person name="Martin F."/>
            <person name="Grigoriev I.V."/>
            <person name="Stenlid J."/>
        </authorList>
    </citation>
    <scope>NUCLEOTIDE SEQUENCE [LARGE SCALE GENOMIC DNA]</scope>
    <source>
        <strain evidence="1 2">TC 32-1</strain>
    </source>
</reference>
<accession>W4JUE3</accession>
<sequence>MFPIPLSFIYMHVAPHDLSALIRVRRRCRTAAHSVLYFSACPDHMVDQCITVLASARDIAELVYNGLGLAHTLCSASSNLLLSMSSAWVTLLVPSSLSFISLSDAARSKPIACVVLQSINTYTLSTFFQPVFSRAQYGVASLTCDDANATGCF</sequence>
<evidence type="ECO:0000313" key="2">
    <source>
        <dbReference type="Proteomes" id="UP000030671"/>
    </source>
</evidence>
<dbReference type="EMBL" id="KI925463">
    <property type="protein sequence ID" value="ETW77173.1"/>
    <property type="molecule type" value="Genomic_DNA"/>
</dbReference>
<organism evidence="1 2">
    <name type="scientific">Heterobasidion irregulare (strain TC 32-1)</name>
    <dbReference type="NCBI Taxonomy" id="747525"/>
    <lineage>
        <taxon>Eukaryota</taxon>
        <taxon>Fungi</taxon>
        <taxon>Dikarya</taxon>
        <taxon>Basidiomycota</taxon>
        <taxon>Agaricomycotina</taxon>
        <taxon>Agaricomycetes</taxon>
        <taxon>Russulales</taxon>
        <taxon>Bondarzewiaceae</taxon>
        <taxon>Heterobasidion</taxon>
        <taxon>Heterobasidion annosum species complex</taxon>
    </lineage>
</organism>
<dbReference type="KEGG" id="hir:HETIRDRAFT_454537"/>
<evidence type="ECO:0000313" key="1">
    <source>
        <dbReference type="EMBL" id="ETW77173.1"/>
    </source>
</evidence>
<proteinExistence type="predicted"/>
<dbReference type="GeneID" id="20676529"/>
<gene>
    <name evidence="1" type="ORF">HETIRDRAFT_454537</name>
</gene>
<dbReference type="Proteomes" id="UP000030671">
    <property type="component" value="Unassembled WGS sequence"/>
</dbReference>
<name>W4JUE3_HETIT</name>
<dbReference type="HOGENOM" id="CLU_1713519_0_0_1"/>
<dbReference type="OrthoDB" id="3259156at2759"/>
<protein>
    <recommendedName>
        <fullName evidence="3">F-box domain-containing protein</fullName>
    </recommendedName>
</protein>